<dbReference type="InterPro" id="IPR004552">
    <property type="entry name" value="AGP_acyltrans"/>
</dbReference>
<dbReference type="EC" id="2.3.1.51" evidence="5 9"/>
<comment type="similarity">
    <text evidence="4 9">Belongs to the 1-acyl-sn-glycerol-3-phosphate acyltransferase family.</text>
</comment>
<keyword evidence="9" id="KW-0594">Phospholipid biosynthesis</keyword>
<dbReference type="SUPFAM" id="SSF69593">
    <property type="entry name" value="Glycerol-3-phosphate (1)-acyltransferase"/>
    <property type="match status" value="1"/>
</dbReference>
<evidence type="ECO:0000256" key="8">
    <source>
        <dbReference type="ARBA" id="ARBA00023315"/>
    </source>
</evidence>
<evidence type="ECO:0000256" key="7">
    <source>
        <dbReference type="ARBA" id="ARBA00022679"/>
    </source>
</evidence>
<comment type="pathway">
    <text evidence="2">Phospholipid metabolism; CDP-diacylglycerol biosynthesis; CDP-diacylglycerol from sn-glycerol 3-phosphate: step 2/3.</text>
</comment>
<keyword evidence="8 9" id="KW-0012">Acyltransferase</keyword>
<keyword evidence="9" id="KW-0444">Lipid biosynthesis</keyword>
<reference evidence="11" key="1">
    <citation type="journal article" date="2020" name="mSystems">
        <title>Genome- and Community-Level Interaction Insights into Carbon Utilization and Element Cycling Functions of Hydrothermarchaeota in Hydrothermal Sediment.</title>
        <authorList>
            <person name="Zhou Z."/>
            <person name="Liu Y."/>
            <person name="Xu W."/>
            <person name="Pan J."/>
            <person name="Luo Z.H."/>
            <person name="Li M."/>
        </authorList>
    </citation>
    <scope>NUCLEOTIDE SEQUENCE [LARGE SCALE GENOMIC DNA]</scope>
    <source>
        <strain evidence="11">SpSt-132</strain>
    </source>
</reference>
<dbReference type="InterPro" id="IPR002123">
    <property type="entry name" value="Plipid/glycerol_acylTrfase"/>
</dbReference>
<feature type="domain" description="Phospholipid/glycerol acyltransferase" evidence="10">
    <location>
        <begin position="45"/>
        <end position="157"/>
    </location>
</feature>
<keyword evidence="7 9" id="KW-0808">Transferase</keyword>
<gene>
    <name evidence="11" type="ORF">ENO47_02400</name>
</gene>
<keyword evidence="9" id="KW-0443">Lipid metabolism</keyword>
<evidence type="ECO:0000259" key="10">
    <source>
        <dbReference type="SMART" id="SM00563"/>
    </source>
</evidence>
<keyword evidence="9" id="KW-1208">Phospholipid metabolism</keyword>
<comment type="catalytic activity">
    <reaction evidence="1 9">
        <text>a 1-acyl-sn-glycero-3-phosphate + an acyl-CoA = a 1,2-diacyl-sn-glycero-3-phosphate + CoA</text>
        <dbReference type="Rhea" id="RHEA:19709"/>
        <dbReference type="ChEBI" id="CHEBI:57287"/>
        <dbReference type="ChEBI" id="CHEBI:57970"/>
        <dbReference type="ChEBI" id="CHEBI:58342"/>
        <dbReference type="ChEBI" id="CHEBI:58608"/>
        <dbReference type="EC" id="2.3.1.51"/>
    </reaction>
</comment>
<comment type="domain">
    <text evidence="9">The HXXXXD motif is essential for acyltransferase activity and may constitute the binding site for the phosphate moiety of the glycerol-3-phosphate.</text>
</comment>
<evidence type="ECO:0000256" key="4">
    <source>
        <dbReference type="ARBA" id="ARBA00008655"/>
    </source>
</evidence>
<evidence type="ECO:0000256" key="9">
    <source>
        <dbReference type="RuleBase" id="RU361267"/>
    </source>
</evidence>
<sequence length="219" mass="24439">MPGSCPISTFAKFFLAPFCPITKSIFRKVFKIEVYGLENIPQSPCIVASNHRSHLDPPVLNAVFPQNLWFLAKEELFKIPILGRLLPHMGALPVKRGSGDLEVLELAMELMHFGCKVCIFPEGTRARPGEFLKPKLGVGLLAIKSQRPVLPVYIEGTDIVFPKGAKFPKPGHPIRVFIGKGKVYHGEENPREYRRVAEEIMESIKELAYAKGGVHSRIP</sequence>
<evidence type="ECO:0000256" key="3">
    <source>
        <dbReference type="ARBA" id="ARBA00005189"/>
    </source>
</evidence>
<evidence type="ECO:0000256" key="1">
    <source>
        <dbReference type="ARBA" id="ARBA00001141"/>
    </source>
</evidence>
<dbReference type="GO" id="GO:0016020">
    <property type="term" value="C:membrane"/>
    <property type="evidence" value="ECO:0007669"/>
    <property type="project" value="InterPro"/>
</dbReference>
<name>A0A7C2YVK0_9AQUI</name>
<evidence type="ECO:0000256" key="2">
    <source>
        <dbReference type="ARBA" id="ARBA00004728"/>
    </source>
</evidence>
<protein>
    <recommendedName>
        <fullName evidence="6 9">1-acyl-sn-glycerol-3-phosphate acyltransferase</fullName>
        <ecNumber evidence="5 9">2.3.1.51</ecNumber>
    </recommendedName>
</protein>
<comment type="caution">
    <text evidence="11">The sequence shown here is derived from an EMBL/GenBank/DDBJ whole genome shotgun (WGS) entry which is preliminary data.</text>
</comment>
<accession>A0A7C2YVK0</accession>
<dbReference type="PANTHER" id="PTHR10434">
    <property type="entry name" value="1-ACYL-SN-GLYCEROL-3-PHOSPHATE ACYLTRANSFERASE"/>
    <property type="match status" value="1"/>
</dbReference>
<evidence type="ECO:0000256" key="6">
    <source>
        <dbReference type="ARBA" id="ARBA00016139"/>
    </source>
</evidence>
<dbReference type="GO" id="GO:0003841">
    <property type="term" value="F:1-acylglycerol-3-phosphate O-acyltransferase activity"/>
    <property type="evidence" value="ECO:0007669"/>
    <property type="project" value="UniProtKB-UniRule"/>
</dbReference>
<dbReference type="AlphaFoldDB" id="A0A7C2YVK0"/>
<dbReference type="Pfam" id="PF01553">
    <property type="entry name" value="Acyltransferase"/>
    <property type="match status" value="1"/>
</dbReference>
<proteinExistence type="inferred from homology"/>
<dbReference type="CDD" id="cd07989">
    <property type="entry name" value="LPLAT_AGPAT-like"/>
    <property type="match status" value="1"/>
</dbReference>
<dbReference type="GO" id="GO:0006654">
    <property type="term" value="P:phosphatidic acid biosynthetic process"/>
    <property type="evidence" value="ECO:0007669"/>
    <property type="project" value="TreeGrafter"/>
</dbReference>
<dbReference type="EMBL" id="DSFP01000028">
    <property type="protein sequence ID" value="HEW45511.1"/>
    <property type="molecule type" value="Genomic_DNA"/>
</dbReference>
<organism evidence="11">
    <name type="scientific">Hydrogenobacter sp</name>
    <dbReference type="NCBI Taxonomy" id="2152829"/>
    <lineage>
        <taxon>Bacteria</taxon>
        <taxon>Pseudomonadati</taxon>
        <taxon>Aquificota</taxon>
        <taxon>Aquificia</taxon>
        <taxon>Aquificales</taxon>
        <taxon>Aquificaceae</taxon>
        <taxon>Hydrogenobacter</taxon>
    </lineage>
</organism>
<evidence type="ECO:0000313" key="11">
    <source>
        <dbReference type="EMBL" id="HEW45511.1"/>
    </source>
</evidence>
<dbReference type="PANTHER" id="PTHR10434:SF40">
    <property type="entry name" value="1-ACYL-SN-GLYCEROL-3-PHOSPHATE ACYLTRANSFERASE"/>
    <property type="match status" value="1"/>
</dbReference>
<dbReference type="SMART" id="SM00563">
    <property type="entry name" value="PlsC"/>
    <property type="match status" value="1"/>
</dbReference>
<comment type="pathway">
    <text evidence="3">Lipid metabolism.</text>
</comment>
<evidence type="ECO:0000256" key="5">
    <source>
        <dbReference type="ARBA" id="ARBA00013211"/>
    </source>
</evidence>
<dbReference type="NCBIfam" id="TIGR00530">
    <property type="entry name" value="AGP_acyltrn"/>
    <property type="match status" value="1"/>
</dbReference>